<evidence type="ECO:0000256" key="1">
    <source>
        <dbReference type="SAM" id="SignalP"/>
    </source>
</evidence>
<reference evidence="2 3" key="1">
    <citation type="submission" date="2018-11" db="EMBL/GenBank/DDBJ databases">
        <title>Chryseotalea sanarue gen. nov., sp., nov., a member of the family Cytophagaceae, isolated from a brackish lake in Hamamatsu Japan.</title>
        <authorList>
            <person name="Maejima Y."/>
            <person name="Iino T."/>
            <person name="Muraguchi Y."/>
            <person name="Fukuda K."/>
            <person name="Ohkuma M."/>
            <person name="Moriuchi R."/>
            <person name="Dohra H."/>
            <person name="Kimbara K."/>
            <person name="Shintani M."/>
        </authorList>
    </citation>
    <scope>NUCLEOTIDE SEQUENCE [LARGE SCALE GENOMIC DNA]</scope>
    <source>
        <strain evidence="2 3">Ys</strain>
    </source>
</reference>
<keyword evidence="3" id="KW-1185">Reference proteome</keyword>
<proteinExistence type="predicted"/>
<accession>A0A401U6E0</accession>
<evidence type="ECO:0000313" key="3">
    <source>
        <dbReference type="Proteomes" id="UP000288227"/>
    </source>
</evidence>
<name>A0A401U6E0_9BACT</name>
<sequence length="326" mass="35733">MKTKMKYQFVITYFILSALTHYSQAQQWTGSPDVNGQIERTGNIRTNGLSFGSYGTSLVGDSAPYMISSPPNGENHDLMLFGNSTATLNLRLFDGDFKLGPYTTPNAILYNSGNAFFNGNVGIGVSQPGAKLEVNGNINVGSPNSVVLGYGATLNFLGASLNGDPLWISRYNNSANKSELRLNLGDDFGQQEDMFTIGTHHWNGGEWKPHFSVHASGKVGIGTTNPTQKLTVNGTVYSTEVKVDVNAGTGPDYVFEPTYQLPSLIEIENYIKANKHLPEVPSAKEMETNGINLSEMNMLLLKKVEELTLHLIEQQKEIEMLKTKIK</sequence>
<dbReference type="Proteomes" id="UP000288227">
    <property type="component" value="Unassembled WGS sequence"/>
</dbReference>
<gene>
    <name evidence="2" type="ORF">SanaruYs_06620</name>
</gene>
<dbReference type="OrthoDB" id="1163828at2"/>
<dbReference type="AlphaFoldDB" id="A0A401U6E0"/>
<dbReference type="RefSeq" id="WP_148115035.1">
    <property type="nucleotide sequence ID" value="NZ_BHXQ01000001.1"/>
</dbReference>
<protein>
    <submittedName>
        <fullName evidence="2">Uncharacterized protein</fullName>
    </submittedName>
</protein>
<organism evidence="2 3">
    <name type="scientific">Chryseotalea sanaruensis</name>
    <dbReference type="NCBI Taxonomy" id="2482724"/>
    <lineage>
        <taxon>Bacteria</taxon>
        <taxon>Pseudomonadati</taxon>
        <taxon>Bacteroidota</taxon>
        <taxon>Cytophagia</taxon>
        <taxon>Cytophagales</taxon>
        <taxon>Chryseotaleaceae</taxon>
        <taxon>Chryseotalea</taxon>
    </lineage>
</organism>
<feature type="chain" id="PRO_5019017678" evidence="1">
    <location>
        <begin position="26"/>
        <end position="326"/>
    </location>
</feature>
<keyword evidence="1" id="KW-0732">Signal</keyword>
<evidence type="ECO:0000313" key="2">
    <source>
        <dbReference type="EMBL" id="GCC50447.1"/>
    </source>
</evidence>
<comment type="caution">
    <text evidence="2">The sequence shown here is derived from an EMBL/GenBank/DDBJ whole genome shotgun (WGS) entry which is preliminary data.</text>
</comment>
<dbReference type="EMBL" id="BHXQ01000001">
    <property type="protein sequence ID" value="GCC50447.1"/>
    <property type="molecule type" value="Genomic_DNA"/>
</dbReference>
<feature type="signal peptide" evidence="1">
    <location>
        <begin position="1"/>
        <end position="25"/>
    </location>
</feature>